<evidence type="ECO:0000313" key="2">
    <source>
        <dbReference type="Proteomes" id="UP000220836"/>
    </source>
</evidence>
<keyword evidence="2" id="KW-1185">Reference proteome</keyword>
<dbReference type="Proteomes" id="UP000220836">
    <property type="component" value="Unassembled WGS sequence"/>
</dbReference>
<gene>
    <name evidence="1" type="ORF">PEV8663_00583</name>
</gene>
<protein>
    <submittedName>
        <fullName evidence="1">Uncharacterized protein</fullName>
    </submittedName>
</protein>
<evidence type="ECO:0000313" key="1">
    <source>
        <dbReference type="EMBL" id="SMX35757.1"/>
    </source>
</evidence>
<reference evidence="1 2" key="1">
    <citation type="submission" date="2017-05" db="EMBL/GenBank/DDBJ databases">
        <authorList>
            <person name="Song R."/>
            <person name="Chenine A.L."/>
            <person name="Ruprecht R.M."/>
        </authorList>
    </citation>
    <scope>NUCLEOTIDE SEQUENCE [LARGE SCALE GENOMIC DNA]</scope>
    <source>
        <strain evidence="1 2">CECT 8663</strain>
    </source>
</reference>
<organism evidence="1 2">
    <name type="scientific">Pelagimonas varians</name>
    <dbReference type="NCBI Taxonomy" id="696760"/>
    <lineage>
        <taxon>Bacteria</taxon>
        <taxon>Pseudomonadati</taxon>
        <taxon>Pseudomonadota</taxon>
        <taxon>Alphaproteobacteria</taxon>
        <taxon>Rhodobacterales</taxon>
        <taxon>Roseobacteraceae</taxon>
        <taxon>Pelagimonas</taxon>
    </lineage>
</organism>
<dbReference type="AlphaFoldDB" id="A0A238JZW6"/>
<name>A0A238JZW6_9RHOB</name>
<proteinExistence type="predicted"/>
<sequence>MKQYSPELQAALAADALVARDFLWVEPLSRDTGQRLGWGAWSGAGSVLAEVASPIEGNVFRTFTGAGDLVSMTDFQMVAGLEVQTINVTLAGIGEQSETLVRGYDAKLAPVEIYRGYFSPESQRIIGAAQPLFLGFVDKVDIITPEEGGESVIALTCANHVQELMRQGTSTRSDADQKLRNPNDDFYNHSASVGTWQVIWKSS</sequence>
<dbReference type="RefSeq" id="WP_097803135.1">
    <property type="nucleotide sequence ID" value="NZ_FXYH01000002.1"/>
</dbReference>
<accession>A0A238JZW6</accession>
<dbReference type="EMBL" id="FXYH01000002">
    <property type="protein sequence ID" value="SMX35757.1"/>
    <property type="molecule type" value="Genomic_DNA"/>
</dbReference>
<dbReference type="OrthoDB" id="7770859at2"/>